<dbReference type="Proteomes" id="UP000031549">
    <property type="component" value="Unassembled WGS sequence"/>
</dbReference>
<feature type="domain" description="HTH araC/xylS-type" evidence="4">
    <location>
        <begin position="170"/>
        <end position="268"/>
    </location>
</feature>
<dbReference type="PANTHER" id="PTHR46796:SF6">
    <property type="entry name" value="ARAC SUBFAMILY"/>
    <property type="match status" value="1"/>
</dbReference>
<dbReference type="EMBL" id="JTCM02000032">
    <property type="protein sequence ID" value="NEU73995.1"/>
    <property type="molecule type" value="Genomic_DNA"/>
</dbReference>
<dbReference type="Gene3D" id="1.10.10.60">
    <property type="entry name" value="Homeodomain-like"/>
    <property type="match status" value="2"/>
</dbReference>
<comment type="caution">
    <text evidence="5">The sequence shown here is derived from an EMBL/GenBank/DDBJ whole genome shotgun (WGS) entry which is preliminary data.</text>
</comment>
<sequence>MPDERIEISQFYNVAPQELAVESLPSHLIVIHTTPQAVQVVERDDRLKIKELAKPGDINILSASSMAYCQWKEAISFIQLTVPPAFIELAAQSDNNSRAAYELINTWHTHDAKILQISQWLLDEQHSGGVGGKLYIDSLLNLLTVHLLRTYTDQFREARSPQRLTQQQIKSAIDYMHAHLNQDISLDALAQSANISSSHLRRLFKQTTGMAPHQYLINLRVNRAKELLLTNSLSISEVAAEVGFADQSHLHRHFKRIFGITPKAVLTN</sequence>
<dbReference type="Pfam" id="PF12833">
    <property type="entry name" value="HTH_18"/>
    <property type="match status" value="1"/>
</dbReference>
<dbReference type="SMART" id="SM00342">
    <property type="entry name" value="HTH_ARAC"/>
    <property type="match status" value="1"/>
</dbReference>
<dbReference type="PANTHER" id="PTHR46796">
    <property type="entry name" value="HTH-TYPE TRANSCRIPTIONAL ACTIVATOR RHAS-RELATED"/>
    <property type="match status" value="1"/>
</dbReference>
<evidence type="ECO:0000259" key="4">
    <source>
        <dbReference type="PROSITE" id="PS01124"/>
    </source>
</evidence>
<dbReference type="PROSITE" id="PS01124">
    <property type="entry name" value="HTH_ARAC_FAMILY_2"/>
    <property type="match status" value="1"/>
</dbReference>
<proteinExistence type="predicted"/>
<protein>
    <submittedName>
        <fullName evidence="5">Helix-turn-helix transcriptional regulator</fullName>
    </submittedName>
</protein>
<dbReference type="GO" id="GO:0043565">
    <property type="term" value="F:sequence-specific DNA binding"/>
    <property type="evidence" value="ECO:0007669"/>
    <property type="project" value="InterPro"/>
</dbReference>
<dbReference type="InterPro" id="IPR018062">
    <property type="entry name" value="HTH_AraC-typ_CS"/>
</dbReference>
<dbReference type="GO" id="GO:0003700">
    <property type="term" value="F:DNA-binding transcription factor activity"/>
    <property type="evidence" value="ECO:0007669"/>
    <property type="project" value="InterPro"/>
</dbReference>
<dbReference type="InterPro" id="IPR018060">
    <property type="entry name" value="HTH_AraC"/>
</dbReference>
<evidence type="ECO:0000256" key="3">
    <source>
        <dbReference type="ARBA" id="ARBA00023163"/>
    </source>
</evidence>
<evidence type="ECO:0000313" key="5">
    <source>
        <dbReference type="EMBL" id="NEU73995.1"/>
    </source>
</evidence>
<dbReference type="InterPro" id="IPR009057">
    <property type="entry name" value="Homeodomain-like_sf"/>
</dbReference>
<dbReference type="SUPFAM" id="SSF46689">
    <property type="entry name" value="Homeodomain-like"/>
    <property type="match status" value="2"/>
</dbReference>
<evidence type="ECO:0000256" key="2">
    <source>
        <dbReference type="ARBA" id="ARBA00023125"/>
    </source>
</evidence>
<evidence type="ECO:0000256" key="1">
    <source>
        <dbReference type="ARBA" id="ARBA00023015"/>
    </source>
</evidence>
<keyword evidence="3" id="KW-0804">Transcription</keyword>
<gene>
    <name evidence="5" type="ORF">PI95_015880</name>
</gene>
<organism evidence="5 6">
    <name type="scientific">Hassallia byssoidea VB512170</name>
    <dbReference type="NCBI Taxonomy" id="1304833"/>
    <lineage>
        <taxon>Bacteria</taxon>
        <taxon>Bacillati</taxon>
        <taxon>Cyanobacteriota</taxon>
        <taxon>Cyanophyceae</taxon>
        <taxon>Nostocales</taxon>
        <taxon>Tolypothrichaceae</taxon>
        <taxon>Hassallia</taxon>
    </lineage>
</organism>
<keyword evidence="1" id="KW-0805">Transcription regulation</keyword>
<keyword evidence="2" id="KW-0238">DNA-binding</keyword>
<evidence type="ECO:0000313" key="6">
    <source>
        <dbReference type="Proteomes" id="UP000031549"/>
    </source>
</evidence>
<reference evidence="5 6" key="1">
    <citation type="journal article" date="2015" name="Genome Announc.">
        <title>Draft Genome Sequence of Cyanobacterium Hassallia byssoidea Strain VB512170, Isolated from Monuments in India.</title>
        <authorList>
            <person name="Singh D."/>
            <person name="Chandrababunaidu M.M."/>
            <person name="Panda A."/>
            <person name="Sen D."/>
            <person name="Bhattacharyya S."/>
            <person name="Adhikary S.P."/>
            <person name="Tripathy S."/>
        </authorList>
    </citation>
    <scope>NUCLEOTIDE SEQUENCE [LARGE SCALE GENOMIC DNA]</scope>
    <source>
        <strain evidence="5 6">VB512170</strain>
    </source>
</reference>
<dbReference type="AlphaFoldDB" id="A0A846H9J2"/>
<dbReference type="PROSITE" id="PS00041">
    <property type="entry name" value="HTH_ARAC_FAMILY_1"/>
    <property type="match status" value="1"/>
</dbReference>
<dbReference type="InterPro" id="IPR050204">
    <property type="entry name" value="AraC_XylS_family_regulators"/>
</dbReference>
<name>A0A846H9J2_9CYAN</name>
<accession>A0A846H9J2</accession>
<keyword evidence="6" id="KW-1185">Reference proteome</keyword>